<evidence type="ECO:0000313" key="2">
    <source>
        <dbReference type="EMBL" id="WPH03349.1"/>
    </source>
</evidence>
<keyword evidence="3" id="KW-1185">Reference proteome</keyword>
<organism evidence="2 3">
    <name type="scientific">Acrodontium crateriforme</name>
    <dbReference type="NCBI Taxonomy" id="150365"/>
    <lineage>
        <taxon>Eukaryota</taxon>
        <taxon>Fungi</taxon>
        <taxon>Dikarya</taxon>
        <taxon>Ascomycota</taxon>
        <taxon>Pezizomycotina</taxon>
        <taxon>Dothideomycetes</taxon>
        <taxon>Dothideomycetidae</taxon>
        <taxon>Mycosphaerellales</taxon>
        <taxon>Teratosphaeriaceae</taxon>
        <taxon>Acrodontium</taxon>
    </lineage>
</organism>
<evidence type="ECO:0000313" key="3">
    <source>
        <dbReference type="Proteomes" id="UP001303373"/>
    </source>
</evidence>
<dbReference type="EMBL" id="CP138589">
    <property type="protein sequence ID" value="WPH03349.1"/>
    <property type="molecule type" value="Genomic_DNA"/>
</dbReference>
<sequence>MRNRSYANPDASSLSFKPQHGVRPKESWLGLVEGSSPLLLVSNIFLPIFWHFLWFCGPVEPTRGCINFRSSHMGGWRNGSALVFGSRTSPKVEGSSPLLLVSNHFFLAVLGVSNSSVVLSSPHM</sequence>
<proteinExistence type="predicted"/>
<dbReference type="Proteomes" id="UP001303373">
    <property type="component" value="Chromosome 10"/>
</dbReference>
<evidence type="ECO:0000256" key="1">
    <source>
        <dbReference type="SAM" id="MobiDB-lite"/>
    </source>
</evidence>
<gene>
    <name evidence="2" type="ORF">R9X50_00622800</name>
</gene>
<name>A0AAQ3M7Y3_9PEZI</name>
<protein>
    <submittedName>
        <fullName evidence="2">Uncharacterized protein</fullName>
    </submittedName>
</protein>
<dbReference type="AlphaFoldDB" id="A0AAQ3M7Y3"/>
<reference evidence="2 3" key="1">
    <citation type="submission" date="2023-11" db="EMBL/GenBank/DDBJ databases">
        <title>An acidophilic fungus is an integral part of prey digestion in a carnivorous sundew plant.</title>
        <authorList>
            <person name="Tsai I.J."/>
        </authorList>
    </citation>
    <scope>NUCLEOTIDE SEQUENCE [LARGE SCALE GENOMIC DNA]</scope>
    <source>
        <strain evidence="2">169a</strain>
    </source>
</reference>
<feature type="region of interest" description="Disordered" evidence="1">
    <location>
        <begin position="1"/>
        <end position="21"/>
    </location>
</feature>
<accession>A0AAQ3M7Y3</accession>